<reference evidence="3" key="2">
    <citation type="submission" date="2025-05" db="UniProtKB">
        <authorList>
            <consortium name="Ensembl"/>
        </authorList>
    </citation>
    <scope>IDENTIFICATION</scope>
</reference>
<protein>
    <submittedName>
        <fullName evidence="2 3">Uncharacterized protein</fullName>
    </submittedName>
</protein>
<sequence length="186" mass="21174">MLVDQQADEMSEEENSELGKKFFVVLSGERNKAHQSIVKKLTDYGQTEILSLEECDYLLVFCPIVSRVGTDIQEALSKIPDLKKAILVVMHPAFDPNQTIADSRRHVEKPNILVTVDCLFYEGDLLRCDRNNKAMADIERVLSKSCVTAAGWRNLPNRFKIALFISLFILALWAVVTLIIYAFFYI</sequence>
<organism evidence="2">
    <name type="scientific">Fundulus heteroclitus</name>
    <name type="common">Killifish</name>
    <name type="synonym">Mummichog</name>
    <dbReference type="NCBI Taxonomy" id="8078"/>
    <lineage>
        <taxon>Eukaryota</taxon>
        <taxon>Metazoa</taxon>
        <taxon>Chordata</taxon>
        <taxon>Craniata</taxon>
        <taxon>Vertebrata</taxon>
        <taxon>Euteleostomi</taxon>
        <taxon>Actinopterygii</taxon>
        <taxon>Neopterygii</taxon>
        <taxon>Teleostei</taxon>
        <taxon>Neoteleostei</taxon>
        <taxon>Acanthomorphata</taxon>
        <taxon>Ovalentaria</taxon>
        <taxon>Atherinomorphae</taxon>
        <taxon>Cyprinodontiformes</taxon>
        <taxon>Fundulidae</taxon>
        <taxon>Fundulus</taxon>
    </lineage>
</organism>
<dbReference type="GeneTree" id="ENSGT00940000164220"/>
<evidence type="ECO:0000313" key="2">
    <source>
        <dbReference type="EMBL" id="JAR66077.1"/>
    </source>
</evidence>
<dbReference type="Ensembl" id="ENSFHET00000000475.1">
    <property type="protein sequence ID" value="ENSFHEP00000009442.1"/>
    <property type="gene ID" value="ENSFHEG00000010677.1"/>
</dbReference>
<keyword evidence="1" id="KW-0472">Membrane</keyword>
<name>A0A146ZJP0_FUNHE</name>
<keyword evidence="4" id="KW-1185">Reference proteome</keyword>
<dbReference type="PANTHER" id="PTHR34488">
    <property type="entry name" value="SI:CH211-245H14.1-RELATED"/>
    <property type="match status" value="1"/>
</dbReference>
<reference evidence="2" key="1">
    <citation type="submission" date="2015-01" db="EMBL/GenBank/DDBJ databases">
        <title>EvidentialGene: Evidence-directed Construction of Complete mRNA Transcriptomes without Genomes.</title>
        <authorList>
            <person name="Gilbert D.G."/>
        </authorList>
    </citation>
    <scope>NUCLEOTIDE SEQUENCE</scope>
</reference>
<dbReference type="PANTHER" id="PTHR34488:SF1">
    <property type="entry name" value="SI:CH211-245H14.1-RELATED"/>
    <property type="match status" value="1"/>
</dbReference>
<dbReference type="AlphaFoldDB" id="A0A146ZJP0"/>
<keyword evidence="1" id="KW-1133">Transmembrane helix</keyword>
<proteinExistence type="predicted"/>
<keyword evidence="1" id="KW-0812">Transmembrane</keyword>
<evidence type="ECO:0000313" key="3">
    <source>
        <dbReference type="Ensembl" id="ENSFHEP00000009442.1"/>
    </source>
</evidence>
<feature type="transmembrane region" description="Helical" evidence="1">
    <location>
        <begin position="161"/>
        <end position="184"/>
    </location>
</feature>
<dbReference type="EMBL" id="GCES01020246">
    <property type="protein sequence ID" value="JAR66077.1"/>
    <property type="molecule type" value="Transcribed_RNA"/>
</dbReference>
<accession>A0A146ZJP0</accession>
<dbReference type="Proteomes" id="UP000265000">
    <property type="component" value="Unplaced"/>
</dbReference>
<evidence type="ECO:0000256" key="1">
    <source>
        <dbReference type="SAM" id="Phobius"/>
    </source>
</evidence>
<evidence type="ECO:0000313" key="4">
    <source>
        <dbReference type="Proteomes" id="UP000265000"/>
    </source>
</evidence>